<dbReference type="HOGENOM" id="CLU_859945_0_0_9"/>
<evidence type="ECO:0000313" key="3">
    <source>
        <dbReference type="EMBL" id="AJT50224.1"/>
    </source>
</evidence>
<feature type="region of interest" description="Disordered" evidence="1">
    <location>
        <begin position="278"/>
        <end position="305"/>
    </location>
</feature>
<feature type="domain" description="DUF4097" evidence="2">
    <location>
        <begin position="56"/>
        <end position="323"/>
    </location>
</feature>
<evidence type="ECO:0000256" key="1">
    <source>
        <dbReference type="SAM" id="MobiDB-lite"/>
    </source>
</evidence>
<evidence type="ECO:0000313" key="4">
    <source>
        <dbReference type="Proteomes" id="UP000003645"/>
    </source>
</evidence>
<dbReference type="Pfam" id="PF13349">
    <property type="entry name" value="DUF4097"/>
    <property type="match status" value="1"/>
</dbReference>
<organism evidence="3 4">
    <name type="scientific">Limosilactobacillus mucosae LM1</name>
    <dbReference type="NCBI Taxonomy" id="1130798"/>
    <lineage>
        <taxon>Bacteria</taxon>
        <taxon>Bacillati</taxon>
        <taxon>Bacillota</taxon>
        <taxon>Bacilli</taxon>
        <taxon>Lactobacillales</taxon>
        <taxon>Lactobacillaceae</taxon>
        <taxon>Limosilactobacillus</taxon>
    </lineage>
</organism>
<gene>
    <name evidence="3" type="ORF">LBLM1_03540</name>
</gene>
<reference evidence="3 4" key="1">
    <citation type="journal article" date="2012" name="J. Bacteriol.">
        <title>Genome sequence of Lactobacillus mucosae LM1, isolated from piglet feces.</title>
        <authorList>
            <person name="Lee J.H."/>
            <person name="Valeriano V.D."/>
            <person name="Shin Y.R."/>
            <person name="Chae J.P."/>
            <person name="Kim G.B."/>
            <person name="Ham J.S."/>
            <person name="Chun J."/>
            <person name="Kang D.K."/>
        </authorList>
    </citation>
    <scope>NUCLEOTIDE SEQUENCE [LARGE SCALE GENOMIC DNA]</scope>
    <source>
        <strain evidence="3 4">LM1</strain>
    </source>
</reference>
<name>A0A0D4CJI5_LIMMU</name>
<dbReference type="Proteomes" id="UP000003645">
    <property type="component" value="Chromosome"/>
</dbReference>
<evidence type="ECO:0000259" key="2">
    <source>
        <dbReference type="Pfam" id="PF13349"/>
    </source>
</evidence>
<dbReference type="KEGG" id="lmu:LBLM1_03540"/>
<sequence length="323" mass="34737">MKKTIVSGLVITVIGAVMLAFGIGMHGQRAVIFDGLTPHVVSKAKTTRTQTYAKAERIKADVSDMNVVVKSGKTFSVKYAGEKINQPTIQKKNGTVIINSKSHKRGFSFNGFSFSSTGFYHGAANDKLTITVPENVNLKYLALRASDGKVIQEPAAKMKIEKYDLRVNDASQVSLSNLEIEQADFQLNDTDTVFNGVTINNGQLHLNDNDLAVNDSALTKTLIQTADSDITMNSVAVDGGSLSTQDGDVHFNDITITNSYSITAKDGDVEALNTKSDGYSTSVSDGDNRLFNQSNDNGGTLTQNDAAPNRLRVTASDGDVTIR</sequence>
<protein>
    <recommendedName>
        <fullName evidence="2">DUF4097 domain-containing protein</fullName>
    </recommendedName>
</protein>
<dbReference type="RefSeq" id="WP_006499588.1">
    <property type="nucleotide sequence ID" value="NZ_CP011013.1"/>
</dbReference>
<keyword evidence="4" id="KW-1185">Reference proteome</keyword>
<dbReference type="InterPro" id="IPR025164">
    <property type="entry name" value="Toastrack_DUF4097"/>
</dbReference>
<dbReference type="STRING" id="1130798.LBLM1_03540"/>
<dbReference type="EMBL" id="CP011013">
    <property type="protein sequence ID" value="AJT50224.1"/>
    <property type="molecule type" value="Genomic_DNA"/>
</dbReference>
<dbReference type="OrthoDB" id="2325902at2"/>
<proteinExistence type="predicted"/>
<accession>A0A0D4CJI5</accession>
<dbReference type="AlphaFoldDB" id="A0A0D4CJI5"/>